<dbReference type="STRING" id="1754192.A0A1Y1WX15"/>
<reference evidence="6 7" key="1">
    <citation type="submission" date="2016-08" db="EMBL/GenBank/DDBJ databases">
        <title>A Parts List for Fungal Cellulosomes Revealed by Comparative Genomics.</title>
        <authorList>
            <consortium name="DOE Joint Genome Institute"/>
            <person name="Haitjema C.H."/>
            <person name="Gilmore S.P."/>
            <person name="Henske J.K."/>
            <person name="Solomon K.V."/>
            <person name="De Groot R."/>
            <person name="Kuo A."/>
            <person name="Mondo S.J."/>
            <person name="Salamov A.A."/>
            <person name="Labutti K."/>
            <person name="Zhao Z."/>
            <person name="Chiniquy J."/>
            <person name="Barry K."/>
            <person name="Brewer H.M."/>
            <person name="Purvine S.O."/>
            <person name="Wright A.T."/>
            <person name="Boxma B."/>
            <person name="Van Alen T."/>
            <person name="Hackstein J.H."/>
            <person name="Baker S.E."/>
            <person name="Grigoriev I.V."/>
            <person name="O'Malley M.A."/>
        </authorList>
    </citation>
    <scope>NUCLEOTIDE SEQUENCE [LARGE SCALE GENOMIC DNA]</scope>
    <source>
        <strain evidence="6 7">S4</strain>
    </source>
</reference>
<dbReference type="InterPro" id="IPR002142">
    <property type="entry name" value="Peptidase_S49"/>
</dbReference>
<proteinExistence type="inferred from homology"/>
<evidence type="ECO:0000313" key="6">
    <source>
        <dbReference type="EMBL" id="ORX78070.1"/>
    </source>
</evidence>
<evidence type="ECO:0000256" key="3">
    <source>
        <dbReference type="ARBA" id="ARBA00022801"/>
    </source>
</evidence>
<feature type="domain" description="Peptidase S49" evidence="5">
    <location>
        <begin position="446"/>
        <end position="594"/>
    </location>
</feature>
<evidence type="ECO:0000313" key="7">
    <source>
        <dbReference type="Proteomes" id="UP000193944"/>
    </source>
</evidence>
<sequence length="717" mass="81061">MFQENHNKQNTISLRSNFNNNNLLYERKPNLVYSKIYSSNSVVLPPFKKLFLSSILLYTGVQSYRQWRKYNKSITIKSNSTVYWNVNKTIIDDDGLRLTHLLNGKKNDVMTFLDIIQTIEEIKNDDRITGFIADLSTINELTVNSKLGFAQLQEIKHALDELKEIKMKKLNNNFKMLALTDTFDSQEQYFLASSFDKISMEPAGIIPLTGYGTVQPFFKLLLEKFGIHTQSHIRNEYKNSFSYLTSTEYNNSQRKNLVQVYSNLTHQLAEGIAKGREKTLNKLKILKNSNLLISLLSSSKSIDDNTEKVIELINQGPYTANEAIELGLIDSLNYKRSIITNLKKEGSDKIIIFSKYHNTRSKEIHHEKKKILKLAEIKPVPNHVGVSLININDDINSSCTEDIIKSLMKAGYDKNTEAIVLRIDSNGGDFGPSDAIWEAINFVKQECKKPIVASFGNVAASGAYYIASGCDKILASPGTITGSIGVASVKPVISKQQLKKWGITLDEIHITEGTKYYSIFNELSGPHLEKFIKHVNEAYELFKKRVMDGRKMDTRKVDEVAGGQIWTGFDATTNGLVDKIGGISRAIQEAAHLALSQRGSEAFNNKEKKLINKYSFLRNSEEPSIEIVNYQKPASFLELFENTSLEQEIFTMDEIKENSNILNSSHSVKYSSPTTISSSNHQSLTNFKPSKTEFTNNVSIDLIQNLINYIHSINNNL</sequence>
<comment type="caution">
    <text evidence="6">The sequence shown here is derived from an EMBL/GenBank/DDBJ whole genome shotgun (WGS) entry which is preliminary data.</text>
</comment>
<dbReference type="Gene3D" id="3.90.226.10">
    <property type="entry name" value="2-enoyl-CoA Hydratase, Chain A, domain 1"/>
    <property type="match status" value="2"/>
</dbReference>
<keyword evidence="2" id="KW-0645">Protease</keyword>
<dbReference type="EMBL" id="MCFG01000224">
    <property type="protein sequence ID" value="ORX78070.1"/>
    <property type="molecule type" value="Genomic_DNA"/>
</dbReference>
<dbReference type="AlphaFoldDB" id="A0A1Y1WX15"/>
<dbReference type="InterPro" id="IPR029045">
    <property type="entry name" value="ClpP/crotonase-like_dom_sf"/>
</dbReference>
<dbReference type="Pfam" id="PF01343">
    <property type="entry name" value="Peptidase_S49"/>
    <property type="match status" value="2"/>
</dbReference>
<dbReference type="Gene3D" id="6.20.330.10">
    <property type="match status" value="1"/>
</dbReference>
<evidence type="ECO:0000256" key="2">
    <source>
        <dbReference type="ARBA" id="ARBA00022670"/>
    </source>
</evidence>
<dbReference type="GO" id="GO:0006508">
    <property type="term" value="P:proteolysis"/>
    <property type="evidence" value="ECO:0007669"/>
    <property type="project" value="UniProtKB-KW"/>
</dbReference>
<accession>A0A1Y1WX15</accession>
<feature type="domain" description="Peptidase S49" evidence="5">
    <location>
        <begin position="171"/>
        <end position="284"/>
    </location>
</feature>
<keyword evidence="3" id="KW-0378">Hydrolase</keyword>
<dbReference type="SUPFAM" id="SSF52096">
    <property type="entry name" value="ClpP/crotonase"/>
    <property type="match status" value="2"/>
</dbReference>
<organism evidence="6 7">
    <name type="scientific">Anaeromyces robustus</name>
    <dbReference type="NCBI Taxonomy" id="1754192"/>
    <lineage>
        <taxon>Eukaryota</taxon>
        <taxon>Fungi</taxon>
        <taxon>Fungi incertae sedis</taxon>
        <taxon>Chytridiomycota</taxon>
        <taxon>Chytridiomycota incertae sedis</taxon>
        <taxon>Neocallimastigomycetes</taxon>
        <taxon>Neocallimastigales</taxon>
        <taxon>Neocallimastigaceae</taxon>
        <taxon>Anaeromyces</taxon>
    </lineage>
</organism>
<protein>
    <recommendedName>
        <fullName evidence="5">Peptidase S49 domain-containing protein</fullName>
    </recommendedName>
</protein>
<dbReference type="CDD" id="cd07023">
    <property type="entry name" value="S49_Sppa_N_C"/>
    <property type="match status" value="1"/>
</dbReference>
<dbReference type="OrthoDB" id="45421at2759"/>
<keyword evidence="4" id="KW-0720">Serine protease</keyword>
<evidence type="ECO:0000256" key="4">
    <source>
        <dbReference type="ARBA" id="ARBA00022825"/>
    </source>
</evidence>
<gene>
    <name evidence="6" type="ORF">BCR32DRAFT_270273</name>
</gene>
<name>A0A1Y1WX15_9FUNG</name>
<dbReference type="GO" id="GO:0008236">
    <property type="term" value="F:serine-type peptidase activity"/>
    <property type="evidence" value="ECO:0007669"/>
    <property type="project" value="UniProtKB-KW"/>
</dbReference>
<dbReference type="Proteomes" id="UP000193944">
    <property type="component" value="Unassembled WGS sequence"/>
</dbReference>
<reference evidence="6 7" key="2">
    <citation type="submission" date="2016-08" db="EMBL/GenBank/DDBJ databases">
        <title>Pervasive Adenine N6-methylation of Active Genes in Fungi.</title>
        <authorList>
            <consortium name="DOE Joint Genome Institute"/>
            <person name="Mondo S.J."/>
            <person name="Dannebaum R.O."/>
            <person name="Kuo R.C."/>
            <person name="Labutti K."/>
            <person name="Haridas S."/>
            <person name="Kuo A."/>
            <person name="Salamov A."/>
            <person name="Ahrendt S.R."/>
            <person name="Lipzen A."/>
            <person name="Sullivan W."/>
            <person name="Andreopoulos W.B."/>
            <person name="Clum A."/>
            <person name="Lindquist E."/>
            <person name="Daum C."/>
            <person name="Ramamoorthy G.K."/>
            <person name="Gryganskyi A."/>
            <person name="Culley D."/>
            <person name="Magnuson J.K."/>
            <person name="James T.Y."/>
            <person name="O'Malley M.A."/>
            <person name="Stajich J.E."/>
            <person name="Spatafora J.W."/>
            <person name="Visel A."/>
            <person name="Grigoriev I.V."/>
        </authorList>
    </citation>
    <scope>NUCLEOTIDE SEQUENCE [LARGE SCALE GENOMIC DNA]</scope>
    <source>
        <strain evidence="6 7">S4</strain>
    </source>
</reference>
<dbReference type="PANTHER" id="PTHR33209:SF1">
    <property type="entry name" value="PEPTIDASE S49 DOMAIN-CONTAINING PROTEIN"/>
    <property type="match status" value="1"/>
</dbReference>
<evidence type="ECO:0000259" key="5">
    <source>
        <dbReference type="Pfam" id="PF01343"/>
    </source>
</evidence>
<dbReference type="InterPro" id="IPR047272">
    <property type="entry name" value="S49_SppA_C"/>
</dbReference>
<comment type="similarity">
    <text evidence="1">Belongs to the peptidase S49 family.</text>
</comment>
<dbReference type="PANTHER" id="PTHR33209">
    <property type="entry name" value="PROTEASE 4"/>
    <property type="match status" value="1"/>
</dbReference>
<keyword evidence="7" id="KW-1185">Reference proteome</keyword>
<evidence type="ECO:0000256" key="1">
    <source>
        <dbReference type="ARBA" id="ARBA00008683"/>
    </source>
</evidence>